<dbReference type="Proteomes" id="UP001365542">
    <property type="component" value="Unassembled WGS sequence"/>
</dbReference>
<evidence type="ECO:0000313" key="2">
    <source>
        <dbReference type="EMBL" id="KAK6539766.1"/>
    </source>
</evidence>
<feature type="domain" description="FAD synthase middle" evidence="1">
    <location>
        <begin position="94"/>
        <end position="161"/>
    </location>
</feature>
<sequence>MRKLWKSKRNEPFFDWDTPSPKLSAKLRMVTLPTGPGCRVYFPSEELWVPISIVNENVHILPGIPLLFQQMLTGLEKELVPRIEASSRNIFRLMISTPQPESQMADYLTTLQERVKDRGVKVGSYPRWGKTKNTVTLVGRDQEYVESLVDEVTAQLDGKRISVEGEDDSETDEVVEGV</sequence>
<accession>A0AAV9XDU8</accession>
<dbReference type="GO" id="GO:0042726">
    <property type="term" value="P:flavin-containing compound metabolic process"/>
    <property type="evidence" value="ECO:0007669"/>
    <property type="project" value="TreeGrafter"/>
</dbReference>
<dbReference type="Pfam" id="PF24102">
    <property type="entry name" value="FLAD1_M"/>
    <property type="match status" value="1"/>
</dbReference>
<dbReference type="GO" id="GO:0047884">
    <property type="term" value="F:FAD diphosphatase activity"/>
    <property type="evidence" value="ECO:0007669"/>
    <property type="project" value="TreeGrafter"/>
</dbReference>
<gene>
    <name evidence="2" type="ORF">TWF694_009960</name>
</gene>
<dbReference type="InterPro" id="IPR036425">
    <property type="entry name" value="MoaB/Mog-like_dom_sf"/>
</dbReference>
<dbReference type="PANTHER" id="PTHR47675">
    <property type="entry name" value="MOLYBDOPTERIN BINDING DOMAIN PROTEIN (AFU_ORTHOLOGUE AFUA_5G11210)"/>
    <property type="match status" value="1"/>
</dbReference>
<dbReference type="InterPro" id="IPR056596">
    <property type="entry name" value="FLAD1_M"/>
</dbReference>
<evidence type="ECO:0000313" key="3">
    <source>
        <dbReference type="Proteomes" id="UP001365542"/>
    </source>
</evidence>
<protein>
    <recommendedName>
        <fullName evidence="1">FAD synthase middle domain-containing protein</fullName>
    </recommendedName>
</protein>
<dbReference type="Gene3D" id="3.40.980.10">
    <property type="entry name" value="MoaB/Mog-like domain"/>
    <property type="match status" value="1"/>
</dbReference>
<reference evidence="2 3" key="1">
    <citation type="submission" date="2019-10" db="EMBL/GenBank/DDBJ databases">
        <authorList>
            <person name="Palmer J.M."/>
        </authorList>
    </citation>
    <scope>NUCLEOTIDE SEQUENCE [LARGE SCALE GENOMIC DNA]</scope>
    <source>
        <strain evidence="2 3">TWF694</strain>
    </source>
</reference>
<dbReference type="AlphaFoldDB" id="A0AAV9XDU8"/>
<evidence type="ECO:0000259" key="1">
    <source>
        <dbReference type="Pfam" id="PF24102"/>
    </source>
</evidence>
<comment type="caution">
    <text evidence="2">The sequence shown here is derived from an EMBL/GenBank/DDBJ whole genome shotgun (WGS) entry which is preliminary data.</text>
</comment>
<dbReference type="PANTHER" id="PTHR47675:SF1">
    <property type="entry name" value="MOLYBDOPTERIN BINDING DOMAIN PROTEIN (AFU_ORTHOLOGUE AFUA_5G11210)"/>
    <property type="match status" value="1"/>
</dbReference>
<keyword evidence="3" id="KW-1185">Reference proteome</keyword>
<dbReference type="EMBL" id="JAVHJO010000006">
    <property type="protein sequence ID" value="KAK6539766.1"/>
    <property type="molecule type" value="Genomic_DNA"/>
</dbReference>
<proteinExistence type="predicted"/>
<name>A0AAV9XDU8_9PEZI</name>
<organism evidence="2 3">
    <name type="scientific">Orbilia ellipsospora</name>
    <dbReference type="NCBI Taxonomy" id="2528407"/>
    <lineage>
        <taxon>Eukaryota</taxon>
        <taxon>Fungi</taxon>
        <taxon>Dikarya</taxon>
        <taxon>Ascomycota</taxon>
        <taxon>Pezizomycotina</taxon>
        <taxon>Orbiliomycetes</taxon>
        <taxon>Orbiliales</taxon>
        <taxon>Orbiliaceae</taxon>
        <taxon>Orbilia</taxon>
    </lineage>
</organism>